<dbReference type="InterPro" id="IPR036366">
    <property type="entry name" value="PGBDSf"/>
</dbReference>
<name>A0ABS5MAG4_9BACI</name>
<feature type="domain" description="Mannosyl-glycoprotein endo-beta-N-acetylglucosamidase-like" evidence="2">
    <location>
        <begin position="959"/>
        <end position="1111"/>
    </location>
</feature>
<dbReference type="Gene3D" id="2.30.30.40">
    <property type="entry name" value="SH3 Domains"/>
    <property type="match status" value="2"/>
</dbReference>
<reference evidence="3 4" key="1">
    <citation type="submission" date="2021-05" db="EMBL/GenBank/DDBJ databases">
        <title>Ornithinibacillus massiliensis sp. nov.</title>
        <authorList>
            <person name="Iwaza R."/>
            <person name="Lagier J.-C."/>
            <person name="Raoult D."/>
        </authorList>
    </citation>
    <scope>NUCLEOTIDE SEQUENCE [LARGE SCALE GENOMIC DNA]</scope>
    <source>
        <strain evidence="3 4">Marseille-P3601</strain>
    </source>
</reference>
<dbReference type="InterPro" id="IPR052905">
    <property type="entry name" value="LD-transpeptidase_YkuD-like"/>
</dbReference>
<dbReference type="PANTHER" id="PTHR41533">
    <property type="entry name" value="L,D-TRANSPEPTIDASE HI_1667-RELATED"/>
    <property type="match status" value="1"/>
</dbReference>
<gene>
    <name evidence="3" type="ORF">KGF86_03700</name>
</gene>
<dbReference type="InterPro" id="IPR036365">
    <property type="entry name" value="PGBD-like_sf"/>
</dbReference>
<dbReference type="Pfam" id="PF01471">
    <property type="entry name" value="PG_binding_1"/>
    <property type="match status" value="10"/>
</dbReference>
<dbReference type="PANTHER" id="PTHR41533:SF1">
    <property type="entry name" value="L,D-TRANSPEPTIDASE YCBB-RELATED"/>
    <property type="match status" value="1"/>
</dbReference>
<accession>A0ABS5MAG4</accession>
<feature type="chain" id="PRO_5046471823" evidence="1">
    <location>
        <begin position="24"/>
        <end position="1120"/>
    </location>
</feature>
<dbReference type="Gene3D" id="1.10.530.10">
    <property type="match status" value="1"/>
</dbReference>
<dbReference type="InterPro" id="IPR002477">
    <property type="entry name" value="Peptidoglycan-bd-like"/>
</dbReference>
<organism evidence="3 4">
    <name type="scientific">Ornithinibacillus massiliensis</name>
    <dbReference type="NCBI Taxonomy" id="1944633"/>
    <lineage>
        <taxon>Bacteria</taxon>
        <taxon>Bacillati</taxon>
        <taxon>Bacillota</taxon>
        <taxon>Bacilli</taxon>
        <taxon>Bacillales</taxon>
        <taxon>Bacillaceae</taxon>
        <taxon>Ornithinibacillus</taxon>
    </lineage>
</organism>
<protein>
    <submittedName>
        <fullName evidence="3">Peptidoglycan-binding protein</fullName>
    </submittedName>
</protein>
<evidence type="ECO:0000313" key="3">
    <source>
        <dbReference type="EMBL" id="MBS3679314.1"/>
    </source>
</evidence>
<dbReference type="Gene3D" id="1.10.101.10">
    <property type="entry name" value="PGBD-like superfamily/PGBD"/>
    <property type="match status" value="10"/>
</dbReference>
<keyword evidence="4" id="KW-1185">Reference proteome</keyword>
<feature type="signal peptide" evidence="1">
    <location>
        <begin position="1"/>
        <end position="23"/>
    </location>
</feature>
<dbReference type="Proteomes" id="UP000681870">
    <property type="component" value="Unassembled WGS sequence"/>
</dbReference>
<keyword evidence="1" id="KW-0732">Signal</keyword>
<dbReference type="Pfam" id="PF01832">
    <property type="entry name" value="Glucosaminidase"/>
    <property type="match status" value="1"/>
</dbReference>
<sequence>MKIKNIMVILVLISLFHFSPLLAKANEVGENEEQVTEEYHENDESINLQSLQVAASTEEAVEIQEKLVKLGFLSNEHVTGLLDEHTVKAVKELQKYYGLPESGNIDETTSLKMDEVLSSPFQVSKSHSDTVSYKKYLVILGYAKFTNPNEYFGSQTEQAVKDFQRDQGLPVSGIIESNTGVRLKDLATGPLQNGMYRDDAIEFKKNLEKLGFISWKSPPNNYFGSSTEQALTVLQNYYGLTETGIVDEATLAKVEEVLASPFQSGKNHSETVQLKEYLTILGYADFKNPTTYYGAQTSAAVKDFQKAEGLAVSGIIEPVTKARLTELATRPLAKGMRRLDAIQFKLDLEKLGFISWKNPPNDFYGDSTEKAVLELQNYYSLPKTGIADKETLTLIKEVLESPFQKGKSNSETIILKEYLMLLGYANFKNPTTYYGVETSAAVKDFQKAEGLVVSGIIEPVTKARLTELATRPLENGMRRSDAIEFKLNLEKLGFVSWKNPPNDFYGASTEQSVIELQKYYGLPITGKADQATLSKIKEVLNSPLQMGKSNDASISLKEQLVQLGYAEFKNPTKYYGIQTETAVKDFQRDYNLVVSGIAEEITIQKILEVLESSLKQGVTNPEVVELKKQLNRLGFPISDSTQNYNSETSKAVSNFQKHYGLISSGVANPKTVEKINEILSTPFQRGVTHEDNIQLKKFLEVLGYVKWQNEPNGFFGASTEQAVKDFQADNGLPVSGIIDEITLSLLAEAANAKEVVLTTQYDITLTKALSLQMNVNPQSDKYYSGYISSSYMKVYDGGTITGLTVNLRTSPEITNGNVYKGVGVGERFILLDDNVTGTKYSNSTRWYKIEYEGRVLYVHSSLAEPTGKMGVTTERVNIRAGQGTNTHVYETVNAGTVFSISQVGTNWHKVNLGYKWRNATSDDTLYYLDPRNFVKDENQKYQFLDLRHFTGVPVEELNKLLQGAGKLAGKGAVFSEAARKANINEIYLVSHAILETGRGSSSLADGSMKHEGKSVYNFFGIGAYDNCAKECGKQRAIEEGWFTVDEAIIGGAQFAKNDYIYAGQHTLYLMRWNPANMVQYNRAGHQYATDIGWASKQITNYKNIYSKGNYNLIFDVPVYK</sequence>
<dbReference type="EMBL" id="JAGXBY010000001">
    <property type="protein sequence ID" value="MBS3679314.1"/>
    <property type="molecule type" value="Genomic_DNA"/>
</dbReference>
<evidence type="ECO:0000256" key="1">
    <source>
        <dbReference type="SAM" id="SignalP"/>
    </source>
</evidence>
<evidence type="ECO:0000313" key="4">
    <source>
        <dbReference type="Proteomes" id="UP000681870"/>
    </source>
</evidence>
<dbReference type="InterPro" id="IPR002901">
    <property type="entry name" value="MGlyc_endo_b_GlcNAc-like_dom"/>
</dbReference>
<evidence type="ECO:0000259" key="2">
    <source>
        <dbReference type="SMART" id="SM00047"/>
    </source>
</evidence>
<proteinExistence type="predicted"/>
<comment type="caution">
    <text evidence="3">The sequence shown here is derived from an EMBL/GenBank/DDBJ whole genome shotgun (WGS) entry which is preliminary data.</text>
</comment>
<dbReference type="RefSeq" id="WP_211741154.1">
    <property type="nucleotide sequence ID" value="NZ_JAGXBY010000001.1"/>
</dbReference>
<dbReference type="SMART" id="SM00047">
    <property type="entry name" value="LYZ2"/>
    <property type="match status" value="1"/>
</dbReference>
<dbReference type="SUPFAM" id="SSF47090">
    <property type="entry name" value="PGBD-like"/>
    <property type="match status" value="10"/>
</dbReference>